<feature type="compositionally biased region" description="Low complexity" evidence="4">
    <location>
        <begin position="40"/>
        <end position="59"/>
    </location>
</feature>
<dbReference type="PROSITE" id="PS00678">
    <property type="entry name" value="WD_REPEATS_1"/>
    <property type="match status" value="1"/>
</dbReference>
<dbReference type="InterPro" id="IPR045182">
    <property type="entry name" value="JINGUBANG-like"/>
</dbReference>
<feature type="region of interest" description="Disordered" evidence="4">
    <location>
        <begin position="40"/>
        <end position="65"/>
    </location>
</feature>
<dbReference type="SUPFAM" id="SSF50978">
    <property type="entry name" value="WD40 repeat-like"/>
    <property type="match status" value="1"/>
</dbReference>
<keyword evidence="6" id="KW-1185">Reference proteome</keyword>
<dbReference type="InterPro" id="IPR020472">
    <property type="entry name" value="WD40_PAC1"/>
</dbReference>
<feature type="region of interest" description="Disordered" evidence="4">
    <location>
        <begin position="287"/>
        <end position="311"/>
    </location>
</feature>
<dbReference type="Pfam" id="PF00400">
    <property type="entry name" value="WD40"/>
    <property type="match status" value="6"/>
</dbReference>
<name>A0AAV7ELD9_ARIFI</name>
<dbReference type="PROSITE" id="PS50082">
    <property type="entry name" value="WD_REPEATS_2"/>
    <property type="match status" value="5"/>
</dbReference>
<dbReference type="InterPro" id="IPR036322">
    <property type="entry name" value="WD40_repeat_dom_sf"/>
</dbReference>
<gene>
    <name evidence="5" type="ORF">H6P81_009605</name>
</gene>
<dbReference type="InterPro" id="IPR015943">
    <property type="entry name" value="WD40/YVTN_repeat-like_dom_sf"/>
</dbReference>
<evidence type="ECO:0000313" key="6">
    <source>
        <dbReference type="Proteomes" id="UP000825729"/>
    </source>
</evidence>
<dbReference type="PANTHER" id="PTHR22844">
    <property type="entry name" value="F-BOX AND WD40 DOMAIN PROTEIN"/>
    <property type="match status" value="1"/>
</dbReference>
<dbReference type="EMBL" id="JAINDJ010000004">
    <property type="protein sequence ID" value="KAG9449640.1"/>
    <property type="molecule type" value="Genomic_DNA"/>
</dbReference>
<dbReference type="AlphaFoldDB" id="A0AAV7ELD9"/>
<comment type="caution">
    <text evidence="5">The sequence shown here is derived from an EMBL/GenBank/DDBJ whole genome shotgun (WGS) entry which is preliminary data.</text>
</comment>
<evidence type="ECO:0000256" key="2">
    <source>
        <dbReference type="ARBA" id="ARBA00022737"/>
    </source>
</evidence>
<evidence type="ECO:0000256" key="3">
    <source>
        <dbReference type="PROSITE-ProRule" id="PRU00221"/>
    </source>
</evidence>
<feature type="compositionally biased region" description="Basic residues" evidence="4">
    <location>
        <begin position="300"/>
        <end position="311"/>
    </location>
</feature>
<feature type="repeat" description="WD" evidence="3">
    <location>
        <begin position="318"/>
        <end position="352"/>
    </location>
</feature>
<evidence type="ECO:0000256" key="4">
    <source>
        <dbReference type="SAM" id="MobiDB-lite"/>
    </source>
</evidence>
<feature type="repeat" description="WD" evidence="3">
    <location>
        <begin position="213"/>
        <end position="244"/>
    </location>
</feature>
<keyword evidence="1 3" id="KW-0853">WD repeat</keyword>
<evidence type="ECO:0000313" key="5">
    <source>
        <dbReference type="EMBL" id="KAG9449640.1"/>
    </source>
</evidence>
<dbReference type="SMART" id="SM00320">
    <property type="entry name" value="WD40"/>
    <property type="match status" value="7"/>
</dbReference>
<reference evidence="5 6" key="1">
    <citation type="submission" date="2021-07" db="EMBL/GenBank/DDBJ databases">
        <title>The Aristolochia fimbriata genome: insights into angiosperm evolution, floral development and chemical biosynthesis.</title>
        <authorList>
            <person name="Jiao Y."/>
        </authorList>
    </citation>
    <scope>NUCLEOTIDE SEQUENCE [LARGE SCALE GENOMIC DNA]</scope>
    <source>
        <strain evidence="5">IBCAS-2021</strain>
        <tissue evidence="5">Leaf</tissue>
    </source>
</reference>
<organism evidence="5 6">
    <name type="scientific">Aristolochia fimbriata</name>
    <name type="common">White veined hardy Dutchman's pipe vine</name>
    <dbReference type="NCBI Taxonomy" id="158543"/>
    <lineage>
        <taxon>Eukaryota</taxon>
        <taxon>Viridiplantae</taxon>
        <taxon>Streptophyta</taxon>
        <taxon>Embryophyta</taxon>
        <taxon>Tracheophyta</taxon>
        <taxon>Spermatophyta</taxon>
        <taxon>Magnoliopsida</taxon>
        <taxon>Magnoliidae</taxon>
        <taxon>Piperales</taxon>
        <taxon>Aristolochiaceae</taxon>
        <taxon>Aristolochia</taxon>
    </lineage>
</organism>
<protein>
    <submittedName>
        <fullName evidence="5">Uncharacterized protein</fullName>
    </submittedName>
</protein>
<evidence type="ECO:0000256" key="1">
    <source>
        <dbReference type="ARBA" id="ARBA00022574"/>
    </source>
</evidence>
<dbReference type="InterPro" id="IPR019775">
    <property type="entry name" value="WD40_repeat_CS"/>
</dbReference>
<dbReference type="PRINTS" id="PR00320">
    <property type="entry name" value="GPROTEINBRPT"/>
</dbReference>
<dbReference type="Proteomes" id="UP000825729">
    <property type="component" value="Unassembled WGS sequence"/>
</dbReference>
<sequence length="480" mass="52943">MGILLPTCTIFPPPCLVSEQQHPESGGSADKQFYETSSLYSQPSLPSLPSLTTSNSLNNSDKRESLQASPPYYYCLSTLKGHSSYVFSLALAGKFLYSGSANGEIRLWHAHTPDQSSYPEVSNIVAVAHLGAIKSMVVMNIHNNNSVYDKLFTAHQEQRIRVWRVGTDQAGGGGGHHQRYKLLATLPTLRDRVLRYLPPKNHVQVRRHKKCTWVHHVDAVSALALSRDGSTLYSASWDRSFKVWRTSADFACLESVNNAHDDAINAIALSPDGFLYTGSADTKIKVWRRSSPSTDNEKNKNKKNNHHHKQRHSLVATLEKHRSAINALALSSDGSVLYSGACDRSIVVWETRETGAGDQGSSHMAVVGALRGHTRAILCLAVAEDDLLLSGSADKTVRIWRRGQNKSEYCCLGVLEGHRGPVKCLTVASQRHPFHHHHHHDNDNDNNNKGRSSSTSSTGYTVYSGSMDCDIKVWQLSLGS</sequence>
<accession>A0AAV7ELD9</accession>
<dbReference type="InterPro" id="IPR001680">
    <property type="entry name" value="WD40_rpt"/>
</dbReference>
<dbReference type="Gene3D" id="2.130.10.10">
    <property type="entry name" value="YVTN repeat-like/Quinoprotein amine dehydrogenase"/>
    <property type="match status" value="2"/>
</dbReference>
<feature type="repeat" description="WD" evidence="3">
    <location>
        <begin position="257"/>
        <end position="297"/>
    </location>
</feature>
<dbReference type="CDD" id="cd00200">
    <property type="entry name" value="WD40"/>
    <property type="match status" value="1"/>
</dbReference>
<feature type="repeat" description="WD" evidence="3">
    <location>
        <begin position="370"/>
        <end position="400"/>
    </location>
</feature>
<keyword evidence="2" id="KW-0677">Repeat</keyword>
<proteinExistence type="predicted"/>
<dbReference type="PROSITE" id="PS50294">
    <property type="entry name" value="WD_REPEATS_REGION"/>
    <property type="match status" value="5"/>
</dbReference>
<feature type="repeat" description="WD" evidence="3">
    <location>
        <begin position="79"/>
        <end position="118"/>
    </location>
</feature>
<dbReference type="PANTHER" id="PTHR22844:SF387">
    <property type="entry name" value="F3I6.5 PROTEIN"/>
    <property type="match status" value="1"/>
</dbReference>
<feature type="region of interest" description="Disordered" evidence="4">
    <location>
        <begin position="433"/>
        <end position="458"/>
    </location>
</feature>